<evidence type="ECO:0000313" key="3">
    <source>
        <dbReference type="Proteomes" id="UP000324222"/>
    </source>
</evidence>
<evidence type="ECO:0000313" key="2">
    <source>
        <dbReference type="EMBL" id="MPD03186.1"/>
    </source>
</evidence>
<dbReference type="AlphaFoldDB" id="A0A5B7K8N6"/>
<accession>A0A5B7K8N6</accession>
<feature type="compositionally biased region" description="Polar residues" evidence="1">
    <location>
        <begin position="8"/>
        <end position="18"/>
    </location>
</feature>
<name>A0A5B7K8N6_PORTR</name>
<reference evidence="2 3" key="1">
    <citation type="submission" date="2019-05" db="EMBL/GenBank/DDBJ databases">
        <title>Another draft genome of Portunus trituberculatus and its Hox gene families provides insights of decapod evolution.</title>
        <authorList>
            <person name="Jeong J.-H."/>
            <person name="Song I."/>
            <person name="Kim S."/>
            <person name="Choi T."/>
            <person name="Kim D."/>
            <person name="Ryu S."/>
            <person name="Kim W."/>
        </authorList>
    </citation>
    <scope>NUCLEOTIDE SEQUENCE [LARGE SCALE GENOMIC DNA]</scope>
    <source>
        <tissue evidence="2">Muscle</tissue>
    </source>
</reference>
<dbReference type="Proteomes" id="UP000324222">
    <property type="component" value="Unassembled WGS sequence"/>
</dbReference>
<dbReference type="EMBL" id="VSRR010135074">
    <property type="protein sequence ID" value="MPD03186.1"/>
    <property type="molecule type" value="Genomic_DNA"/>
</dbReference>
<keyword evidence="3" id="KW-1185">Reference proteome</keyword>
<organism evidence="2 3">
    <name type="scientific">Portunus trituberculatus</name>
    <name type="common">Swimming crab</name>
    <name type="synonym">Neptunus trituberculatus</name>
    <dbReference type="NCBI Taxonomy" id="210409"/>
    <lineage>
        <taxon>Eukaryota</taxon>
        <taxon>Metazoa</taxon>
        <taxon>Ecdysozoa</taxon>
        <taxon>Arthropoda</taxon>
        <taxon>Crustacea</taxon>
        <taxon>Multicrustacea</taxon>
        <taxon>Malacostraca</taxon>
        <taxon>Eumalacostraca</taxon>
        <taxon>Eucarida</taxon>
        <taxon>Decapoda</taxon>
        <taxon>Pleocyemata</taxon>
        <taxon>Brachyura</taxon>
        <taxon>Eubrachyura</taxon>
        <taxon>Portunoidea</taxon>
        <taxon>Portunidae</taxon>
        <taxon>Portuninae</taxon>
        <taxon>Portunus</taxon>
    </lineage>
</organism>
<gene>
    <name evidence="2" type="ORF">E2C01_098811</name>
</gene>
<comment type="caution">
    <text evidence="2">The sequence shown here is derived from an EMBL/GenBank/DDBJ whole genome shotgun (WGS) entry which is preliminary data.</text>
</comment>
<sequence length="73" mass="8194">MSEIIKSHQYTNTINSTPCHYAPGKEDKDKTPEREMAAGDTPAPGNSEDLRDYTYAPHLPSVHLTHAGRQTKW</sequence>
<evidence type="ECO:0000256" key="1">
    <source>
        <dbReference type="SAM" id="MobiDB-lite"/>
    </source>
</evidence>
<feature type="compositionally biased region" description="Basic and acidic residues" evidence="1">
    <location>
        <begin position="23"/>
        <end position="37"/>
    </location>
</feature>
<proteinExistence type="predicted"/>
<protein>
    <submittedName>
        <fullName evidence="2">Uncharacterized protein</fullName>
    </submittedName>
</protein>
<feature type="region of interest" description="Disordered" evidence="1">
    <location>
        <begin position="1"/>
        <end position="54"/>
    </location>
</feature>